<evidence type="ECO:0000256" key="1">
    <source>
        <dbReference type="ARBA" id="ARBA00009913"/>
    </source>
</evidence>
<dbReference type="GO" id="GO:0003677">
    <property type="term" value="F:DNA binding"/>
    <property type="evidence" value="ECO:0007669"/>
    <property type="project" value="UniProtKB-KW"/>
</dbReference>
<evidence type="ECO:0000256" key="4">
    <source>
        <dbReference type="ARBA" id="ARBA00023172"/>
    </source>
</evidence>
<dbReference type="Pfam" id="PF02796">
    <property type="entry name" value="HTH_7"/>
    <property type="match status" value="1"/>
</dbReference>
<sequence>MGHKIGYARVSTADQDPQLQLDALAAEDCLKIYKDVATGTKADRPQWQACLDDLRPGDTLIIWKIDRLGRSLRDLVDIVALLEARGVGVKSLTNGIVDTTTAHGKLVFGMFALMAEYEAALIKERTLAGLAAARARGRTGGRKPKMTPALINKAQRMYDSKQFTMAEIAASCGVTPMTIYRNIRTDTAERPTTATASTAAPRGGPR</sequence>
<name>A0A317DLM1_9ACTN</name>
<dbReference type="InterPro" id="IPR036162">
    <property type="entry name" value="Resolvase-like_N_sf"/>
</dbReference>
<accession>A0A317DLM1</accession>
<feature type="compositionally biased region" description="Low complexity" evidence="7">
    <location>
        <begin position="190"/>
        <end position="206"/>
    </location>
</feature>
<dbReference type="PROSITE" id="PS00397">
    <property type="entry name" value="RECOMBINASES_1"/>
    <property type="match status" value="1"/>
</dbReference>
<dbReference type="SUPFAM" id="SSF53041">
    <property type="entry name" value="Resolvase-like"/>
    <property type="match status" value="1"/>
</dbReference>
<dbReference type="PANTHER" id="PTHR30461">
    <property type="entry name" value="DNA-INVERTASE FROM LAMBDOID PROPHAGE"/>
    <property type="match status" value="1"/>
</dbReference>
<feature type="region of interest" description="Disordered" evidence="7">
    <location>
        <begin position="184"/>
        <end position="206"/>
    </location>
</feature>
<dbReference type="InterPro" id="IPR006118">
    <property type="entry name" value="Recombinase_CS"/>
</dbReference>
<dbReference type="RefSeq" id="WP_109801652.1">
    <property type="nucleotide sequence ID" value="NZ_QGKS01000191.1"/>
</dbReference>
<protein>
    <submittedName>
        <fullName evidence="9">DNA invertase</fullName>
    </submittedName>
</protein>
<dbReference type="Gene3D" id="1.10.10.60">
    <property type="entry name" value="Homeodomain-like"/>
    <property type="match status" value="1"/>
</dbReference>
<dbReference type="GO" id="GO:0015074">
    <property type="term" value="P:DNA integration"/>
    <property type="evidence" value="ECO:0007669"/>
    <property type="project" value="UniProtKB-KW"/>
</dbReference>
<evidence type="ECO:0000313" key="9">
    <source>
        <dbReference type="EMBL" id="PWR15234.1"/>
    </source>
</evidence>
<evidence type="ECO:0000256" key="3">
    <source>
        <dbReference type="ARBA" id="ARBA00023125"/>
    </source>
</evidence>
<dbReference type="Gene3D" id="3.40.50.1390">
    <property type="entry name" value="Resolvase, N-terminal catalytic domain"/>
    <property type="match status" value="1"/>
</dbReference>
<evidence type="ECO:0000313" key="10">
    <source>
        <dbReference type="Proteomes" id="UP000246050"/>
    </source>
</evidence>
<dbReference type="PROSITE" id="PS00398">
    <property type="entry name" value="RECOMBINASES_2"/>
    <property type="match status" value="1"/>
</dbReference>
<dbReference type="InterPro" id="IPR006119">
    <property type="entry name" value="Resolv_N"/>
</dbReference>
<dbReference type="InterPro" id="IPR006120">
    <property type="entry name" value="Resolvase_HTH_dom"/>
</dbReference>
<dbReference type="PROSITE" id="PS51736">
    <property type="entry name" value="RECOMBINASES_3"/>
    <property type="match status" value="1"/>
</dbReference>
<reference evidence="9 10" key="1">
    <citation type="submission" date="2018-05" db="EMBL/GenBank/DDBJ databases">
        <title>Micromonosporas from Atacama Desert.</title>
        <authorList>
            <person name="Carro L."/>
            <person name="Golinska P."/>
            <person name="Klenk H.-P."/>
            <person name="Goodfellow M."/>
        </authorList>
    </citation>
    <scope>NUCLEOTIDE SEQUENCE [LARGE SCALE GENOMIC DNA]</scope>
    <source>
        <strain evidence="9 10">4G51</strain>
    </source>
</reference>
<comment type="similarity">
    <text evidence="1">Belongs to the site-specific recombinase resolvase family.</text>
</comment>
<dbReference type="OrthoDB" id="3405463at2"/>
<dbReference type="CDD" id="cd03768">
    <property type="entry name" value="SR_ResInv"/>
    <property type="match status" value="1"/>
</dbReference>
<dbReference type="Pfam" id="PF00239">
    <property type="entry name" value="Resolvase"/>
    <property type="match status" value="1"/>
</dbReference>
<evidence type="ECO:0000256" key="2">
    <source>
        <dbReference type="ARBA" id="ARBA00022908"/>
    </source>
</evidence>
<dbReference type="InterPro" id="IPR050639">
    <property type="entry name" value="SSR_resolvase"/>
</dbReference>
<dbReference type="InterPro" id="IPR009057">
    <property type="entry name" value="Homeodomain-like_sf"/>
</dbReference>
<evidence type="ECO:0000256" key="5">
    <source>
        <dbReference type="PIRSR" id="PIRSR606118-50"/>
    </source>
</evidence>
<dbReference type="SUPFAM" id="SSF46689">
    <property type="entry name" value="Homeodomain-like"/>
    <property type="match status" value="1"/>
</dbReference>
<organism evidence="9 10">
    <name type="scientific">Micromonospora sicca</name>
    <dbReference type="NCBI Taxonomy" id="2202420"/>
    <lineage>
        <taxon>Bacteria</taxon>
        <taxon>Bacillati</taxon>
        <taxon>Actinomycetota</taxon>
        <taxon>Actinomycetes</taxon>
        <taxon>Micromonosporales</taxon>
        <taxon>Micromonosporaceae</taxon>
        <taxon>Micromonospora</taxon>
    </lineage>
</organism>
<gene>
    <name evidence="9" type="ORF">DKT69_12010</name>
</gene>
<keyword evidence="4" id="KW-0233">DNA recombination</keyword>
<dbReference type="GO" id="GO:0000150">
    <property type="term" value="F:DNA strand exchange activity"/>
    <property type="evidence" value="ECO:0007669"/>
    <property type="project" value="InterPro"/>
</dbReference>
<dbReference type="AlphaFoldDB" id="A0A317DLM1"/>
<dbReference type="Proteomes" id="UP000246050">
    <property type="component" value="Unassembled WGS sequence"/>
</dbReference>
<comment type="caution">
    <text evidence="9">The sequence shown here is derived from an EMBL/GenBank/DDBJ whole genome shotgun (WGS) entry which is preliminary data.</text>
</comment>
<dbReference type="FunFam" id="3.40.50.1390:FF:000001">
    <property type="entry name" value="DNA recombinase"/>
    <property type="match status" value="1"/>
</dbReference>
<evidence type="ECO:0000256" key="6">
    <source>
        <dbReference type="PROSITE-ProRule" id="PRU10137"/>
    </source>
</evidence>
<feature type="domain" description="Resolvase/invertase-type recombinase catalytic" evidence="8">
    <location>
        <begin position="3"/>
        <end position="137"/>
    </location>
</feature>
<evidence type="ECO:0000256" key="7">
    <source>
        <dbReference type="SAM" id="MobiDB-lite"/>
    </source>
</evidence>
<evidence type="ECO:0000259" key="8">
    <source>
        <dbReference type="PROSITE" id="PS51736"/>
    </source>
</evidence>
<dbReference type="EMBL" id="QGKS01000191">
    <property type="protein sequence ID" value="PWR15234.1"/>
    <property type="molecule type" value="Genomic_DNA"/>
</dbReference>
<keyword evidence="2" id="KW-0229">DNA integration</keyword>
<dbReference type="PANTHER" id="PTHR30461:SF2">
    <property type="entry name" value="SERINE RECOMBINASE PINE-RELATED"/>
    <property type="match status" value="1"/>
</dbReference>
<feature type="active site" description="O-(5'-phospho-DNA)-serine intermediate" evidence="5 6">
    <location>
        <position position="11"/>
    </location>
</feature>
<proteinExistence type="inferred from homology"/>
<keyword evidence="3" id="KW-0238">DNA-binding</keyword>
<dbReference type="SMART" id="SM00857">
    <property type="entry name" value="Resolvase"/>
    <property type="match status" value="1"/>
</dbReference>